<dbReference type="Proteomes" id="UP000595847">
    <property type="component" value="Chromosome"/>
</dbReference>
<accession>A0A7T5JMY2</accession>
<evidence type="ECO:0008006" key="6">
    <source>
        <dbReference type="Google" id="ProtNLM"/>
    </source>
</evidence>
<evidence type="ECO:0000313" key="2">
    <source>
        <dbReference type="EMBL" id="QQE73501.1"/>
    </source>
</evidence>
<protein>
    <recommendedName>
        <fullName evidence="6">Phosphatase</fullName>
    </recommendedName>
</protein>
<name>A0A7T5JMY2_9BACL</name>
<dbReference type="KEGG" id="bcop:JD108_16615"/>
<dbReference type="RefSeq" id="WP_198827109.1">
    <property type="nucleotide sequence ID" value="NZ_CP066308.1"/>
</dbReference>
<evidence type="ECO:0000256" key="1">
    <source>
        <dbReference type="SAM" id="SignalP"/>
    </source>
</evidence>
<evidence type="ECO:0000313" key="3">
    <source>
        <dbReference type="EMBL" id="QUO40583.1"/>
    </source>
</evidence>
<keyword evidence="1" id="KW-0732">Signal</keyword>
<organism evidence="2 4">
    <name type="scientific">Brevibacillus composti</name>
    <dbReference type="NCBI Taxonomy" id="2796470"/>
    <lineage>
        <taxon>Bacteria</taxon>
        <taxon>Bacillati</taxon>
        <taxon>Bacillota</taxon>
        <taxon>Bacilli</taxon>
        <taxon>Bacillales</taxon>
        <taxon>Paenibacillaceae</taxon>
        <taxon>Brevibacillus</taxon>
    </lineage>
</organism>
<sequence>MKKVMASLVLSLSLIGSLHSMSVVNADLSKQLNPPIVTPLDADPGH</sequence>
<dbReference type="AlphaFoldDB" id="A0A7T5JMY2"/>
<feature type="signal peptide" evidence="1">
    <location>
        <begin position="1"/>
        <end position="26"/>
    </location>
</feature>
<evidence type="ECO:0000313" key="4">
    <source>
        <dbReference type="Proteomes" id="UP000595847"/>
    </source>
</evidence>
<dbReference type="Proteomes" id="UP000677234">
    <property type="component" value="Chromosome"/>
</dbReference>
<dbReference type="EMBL" id="CP073708">
    <property type="protein sequence ID" value="QUO40583.1"/>
    <property type="molecule type" value="Genomic_DNA"/>
</dbReference>
<dbReference type="EMBL" id="CP066308">
    <property type="protein sequence ID" value="QQE73501.1"/>
    <property type="molecule type" value="Genomic_DNA"/>
</dbReference>
<keyword evidence="5" id="KW-1185">Reference proteome</keyword>
<feature type="chain" id="PRO_5032392682" description="Phosphatase" evidence="1">
    <location>
        <begin position="27"/>
        <end position="46"/>
    </location>
</feature>
<proteinExistence type="predicted"/>
<gene>
    <name evidence="2" type="ORF">JD108_16615</name>
    <name evidence="3" type="ORF">KDJ56_16560</name>
</gene>
<reference evidence="3" key="2">
    <citation type="submission" date="2021-04" db="EMBL/GenBank/DDBJ databases">
        <title>Brevibacillus composti FJAT-54423, complete genome.</title>
        <authorList>
            <person name="Tang R."/>
        </authorList>
    </citation>
    <scope>NUCLEOTIDE SEQUENCE</scope>
    <source>
        <strain evidence="3">FJAT-54424</strain>
    </source>
</reference>
<reference evidence="2 4" key="1">
    <citation type="submission" date="2020-12" db="EMBL/GenBank/DDBJ databases">
        <title>strain FJAT-54423T represents a novel species of the genus Brevibacillus.</title>
        <authorList>
            <person name="Tang R."/>
        </authorList>
    </citation>
    <scope>NUCLEOTIDE SEQUENCE [LARGE SCALE GENOMIC DNA]</scope>
    <source>
        <strain evidence="2 4">FJAT-54423</strain>
    </source>
</reference>
<evidence type="ECO:0000313" key="5">
    <source>
        <dbReference type="Proteomes" id="UP000677234"/>
    </source>
</evidence>